<evidence type="ECO:0000256" key="1">
    <source>
        <dbReference type="SAM" id="Phobius"/>
    </source>
</evidence>
<dbReference type="InterPro" id="IPR021109">
    <property type="entry name" value="Peptidase_aspartic_dom_sf"/>
</dbReference>
<dbReference type="AlphaFoldDB" id="I7LU54"/>
<feature type="transmembrane region" description="Helical" evidence="1">
    <location>
        <begin position="352"/>
        <end position="373"/>
    </location>
</feature>
<keyword evidence="1" id="KW-0472">Membrane</keyword>
<keyword evidence="1" id="KW-1133">Transmembrane helix</keyword>
<evidence type="ECO:0000313" key="3">
    <source>
        <dbReference type="Proteomes" id="UP000009168"/>
    </source>
</evidence>
<dbReference type="Proteomes" id="UP000009168">
    <property type="component" value="Unassembled WGS sequence"/>
</dbReference>
<dbReference type="SUPFAM" id="SSF50630">
    <property type="entry name" value="Acid proteases"/>
    <property type="match status" value="1"/>
</dbReference>
<dbReference type="RefSeq" id="XP_001010170.2">
    <property type="nucleotide sequence ID" value="XM_001010170.2"/>
</dbReference>
<keyword evidence="1 2" id="KW-0812">Transmembrane</keyword>
<dbReference type="EMBL" id="GG662808">
    <property type="protein sequence ID" value="EAR89925.2"/>
    <property type="molecule type" value="Genomic_DNA"/>
</dbReference>
<accession>I7LU54</accession>
<organism evidence="2 3">
    <name type="scientific">Tetrahymena thermophila (strain SB210)</name>
    <dbReference type="NCBI Taxonomy" id="312017"/>
    <lineage>
        <taxon>Eukaryota</taxon>
        <taxon>Sar</taxon>
        <taxon>Alveolata</taxon>
        <taxon>Ciliophora</taxon>
        <taxon>Intramacronucleata</taxon>
        <taxon>Oligohymenophorea</taxon>
        <taxon>Hymenostomatida</taxon>
        <taxon>Tetrahymenina</taxon>
        <taxon>Tetrahymenidae</taxon>
        <taxon>Tetrahymena</taxon>
    </lineage>
</organism>
<protein>
    <submittedName>
        <fullName evidence="2">Transmembrane protein, putative</fullName>
    </submittedName>
</protein>
<dbReference type="GeneID" id="7834883"/>
<keyword evidence="3" id="KW-1185">Reference proteome</keyword>
<dbReference type="KEGG" id="tet:TTHERM_00561160"/>
<dbReference type="InParanoid" id="I7LU54"/>
<reference evidence="3" key="1">
    <citation type="journal article" date="2006" name="PLoS Biol.">
        <title>Macronuclear genome sequence of the ciliate Tetrahymena thermophila, a model eukaryote.</title>
        <authorList>
            <person name="Eisen J.A."/>
            <person name="Coyne R.S."/>
            <person name="Wu M."/>
            <person name="Wu D."/>
            <person name="Thiagarajan M."/>
            <person name="Wortman J.R."/>
            <person name="Badger J.H."/>
            <person name="Ren Q."/>
            <person name="Amedeo P."/>
            <person name="Jones K.M."/>
            <person name="Tallon L.J."/>
            <person name="Delcher A.L."/>
            <person name="Salzberg S.L."/>
            <person name="Silva J.C."/>
            <person name="Haas B.J."/>
            <person name="Majoros W.H."/>
            <person name="Farzad M."/>
            <person name="Carlton J.M."/>
            <person name="Smith R.K. Jr."/>
            <person name="Garg J."/>
            <person name="Pearlman R.E."/>
            <person name="Karrer K.M."/>
            <person name="Sun L."/>
            <person name="Manning G."/>
            <person name="Elde N.C."/>
            <person name="Turkewitz A.P."/>
            <person name="Asai D.J."/>
            <person name="Wilkes D.E."/>
            <person name="Wang Y."/>
            <person name="Cai H."/>
            <person name="Collins K."/>
            <person name="Stewart B.A."/>
            <person name="Lee S.R."/>
            <person name="Wilamowska K."/>
            <person name="Weinberg Z."/>
            <person name="Ruzzo W.L."/>
            <person name="Wloga D."/>
            <person name="Gaertig J."/>
            <person name="Frankel J."/>
            <person name="Tsao C.-C."/>
            <person name="Gorovsky M.A."/>
            <person name="Keeling P.J."/>
            <person name="Waller R.F."/>
            <person name="Patron N.J."/>
            <person name="Cherry J.M."/>
            <person name="Stover N.A."/>
            <person name="Krieger C.J."/>
            <person name="del Toro C."/>
            <person name="Ryder H.F."/>
            <person name="Williamson S.C."/>
            <person name="Barbeau R.A."/>
            <person name="Hamilton E.P."/>
            <person name="Orias E."/>
        </authorList>
    </citation>
    <scope>NUCLEOTIDE SEQUENCE [LARGE SCALE GENOMIC DNA]</scope>
    <source>
        <strain evidence="3">SB210</strain>
    </source>
</reference>
<evidence type="ECO:0000313" key="2">
    <source>
        <dbReference type="EMBL" id="EAR89925.2"/>
    </source>
</evidence>
<name>I7LU54_TETTS</name>
<gene>
    <name evidence="2" type="ORF">TTHERM_00561160</name>
</gene>
<sequence length="457" mass="53092">MSQNIIGIKNADISTFEDFRDLYVIGFNIPIFLGTPSQTLTVTMFLSSPVNITFAQNLNMIFNSECSVQNMCPYAISNLGIANLFYEEKKSSSLKSIINKGPKVKTIENQIFHGNNMVDQIKFAPNEISMEMNFVSISHFNLQEKLNDGIIDLSSGNQNNIFTQGYLQKKLISPKFSFSYDKIGRTDLRFNYNDQILEQLPALPTYSKQFWDFQMVGMFIENINVLPLAHFQTVVIQFYIISALPRKIVEYLNQEYSQYFLKGGRYNQLNQEVCFKEISFLDIVIYTKEYKFVIPIRYFFYLNNDLQCKINVSKTNVLFGIQQIQDQNIVFDPLNSTLQFPKDQQMKHLSIYLYYPIFLMGSIKAGLLVLLFIKLNNTYISLLEENDKWKLIFYQNNKLKNTQQSKEKQIVTDQSKILAQKNYIISELIQLSKETCIDNHSNLCNSSKQSHICNYVV</sequence>
<dbReference type="Gene3D" id="2.40.70.10">
    <property type="entry name" value="Acid Proteases"/>
    <property type="match status" value="1"/>
</dbReference>
<proteinExistence type="predicted"/>